<keyword evidence="2" id="KW-1185">Reference proteome</keyword>
<dbReference type="Proteomes" id="UP000075666">
    <property type="component" value="Unassembled WGS sequence"/>
</dbReference>
<evidence type="ECO:0000313" key="1">
    <source>
        <dbReference type="EMBL" id="KYD08571.1"/>
    </source>
</evidence>
<protein>
    <submittedName>
        <fullName evidence="1">Uncharacterized protein</fullName>
    </submittedName>
</protein>
<dbReference type="RefSeq" id="WP_066229371.1">
    <property type="nucleotide sequence ID" value="NZ_JBHTSZ010000037.1"/>
</dbReference>
<sequence length="87" mass="10204">MAPLGNFISGQMRDYKDIGGMIDFKVSKKVTNNENKVKISDIHFTPTFVDNKNHHHYRVYPLKEAYKKGLIDHSYNEIMEHMTESMK</sequence>
<dbReference type="EMBL" id="LQYN01000029">
    <property type="protein sequence ID" value="KYD08571.1"/>
    <property type="molecule type" value="Genomic_DNA"/>
</dbReference>
<reference evidence="1 2" key="1">
    <citation type="submission" date="2016-01" db="EMBL/GenBank/DDBJ databases">
        <title>Genome Sequences of Twelve Sporeforming Bacillus Species Isolated from Foods.</title>
        <authorList>
            <person name="Berendsen E.M."/>
            <person name="Wells-Bennik M.H."/>
            <person name="Krawcyk A.O."/>
            <person name="De Jong A."/>
            <person name="Holsappel S."/>
            <person name="Eijlander R.T."/>
            <person name="Kuipers O.P."/>
        </authorList>
    </citation>
    <scope>NUCLEOTIDE SEQUENCE [LARGE SCALE GENOMIC DNA]</scope>
    <source>
        <strain evidence="1 2">B4102</strain>
    </source>
</reference>
<proteinExistence type="predicted"/>
<evidence type="ECO:0000313" key="2">
    <source>
        <dbReference type="Proteomes" id="UP000075666"/>
    </source>
</evidence>
<accession>A0A150L8B6</accession>
<comment type="caution">
    <text evidence="1">The sequence shown here is derived from an EMBL/GenBank/DDBJ whole genome shotgun (WGS) entry which is preliminary data.</text>
</comment>
<gene>
    <name evidence="1" type="ORF">B4102_0651</name>
</gene>
<dbReference type="PATRIC" id="fig|46224.3.peg.2142"/>
<dbReference type="STRING" id="46224.B4102_0651"/>
<organism evidence="1 2">
    <name type="scientific">Heyndrickxia sporothermodurans</name>
    <dbReference type="NCBI Taxonomy" id="46224"/>
    <lineage>
        <taxon>Bacteria</taxon>
        <taxon>Bacillati</taxon>
        <taxon>Bacillota</taxon>
        <taxon>Bacilli</taxon>
        <taxon>Bacillales</taxon>
        <taxon>Bacillaceae</taxon>
        <taxon>Heyndrickxia</taxon>
    </lineage>
</organism>
<name>A0A150L8B6_9BACI</name>
<dbReference type="AlphaFoldDB" id="A0A150L8B6"/>